<accession>A0ABP5P110</accession>
<dbReference type="Gene3D" id="1.20.1440.110">
    <property type="entry name" value="acylaminoacyl peptidase"/>
    <property type="match status" value="1"/>
</dbReference>
<organism evidence="3 4">
    <name type="scientific">Nonomuraea monospora</name>
    <dbReference type="NCBI Taxonomy" id="568818"/>
    <lineage>
        <taxon>Bacteria</taxon>
        <taxon>Bacillati</taxon>
        <taxon>Actinomycetota</taxon>
        <taxon>Actinomycetes</taxon>
        <taxon>Streptosporangiales</taxon>
        <taxon>Streptosporangiaceae</taxon>
        <taxon>Nonomuraea</taxon>
    </lineage>
</organism>
<gene>
    <name evidence="3" type="ORF">GCM10009850_009230</name>
</gene>
<dbReference type="EMBL" id="BAAAQX010000002">
    <property type="protein sequence ID" value="GAA2205465.1"/>
    <property type="molecule type" value="Genomic_DNA"/>
</dbReference>
<dbReference type="Proteomes" id="UP001499843">
    <property type="component" value="Unassembled WGS sequence"/>
</dbReference>
<dbReference type="SUPFAM" id="SSF53474">
    <property type="entry name" value="alpha/beta-Hydrolases"/>
    <property type="match status" value="1"/>
</dbReference>
<evidence type="ECO:0000313" key="4">
    <source>
        <dbReference type="Proteomes" id="UP001499843"/>
    </source>
</evidence>
<keyword evidence="2" id="KW-0378">Hydrolase</keyword>
<keyword evidence="4" id="KW-1185">Reference proteome</keyword>
<dbReference type="InterPro" id="IPR050261">
    <property type="entry name" value="FrsA_esterase"/>
</dbReference>
<name>A0ABP5P110_9ACTN</name>
<evidence type="ECO:0000256" key="1">
    <source>
        <dbReference type="ARBA" id="ARBA00008645"/>
    </source>
</evidence>
<dbReference type="PANTHER" id="PTHR22946">
    <property type="entry name" value="DIENELACTONE HYDROLASE DOMAIN-CONTAINING PROTEIN-RELATED"/>
    <property type="match status" value="1"/>
</dbReference>
<evidence type="ECO:0008006" key="5">
    <source>
        <dbReference type="Google" id="ProtNLM"/>
    </source>
</evidence>
<dbReference type="Pfam" id="PF06500">
    <property type="entry name" value="FrsA-like"/>
    <property type="match status" value="1"/>
</dbReference>
<protein>
    <recommendedName>
        <fullName evidence="5">2,6-dihydroxypseudooxynicotine hydrolase</fullName>
    </recommendedName>
</protein>
<dbReference type="Gene3D" id="3.40.50.1820">
    <property type="entry name" value="alpha/beta hydrolase"/>
    <property type="match status" value="1"/>
</dbReference>
<comment type="caution">
    <text evidence="3">The sequence shown here is derived from an EMBL/GenBank/DDBJ whole genome shotgun (WGS) entry which is preliminary data.</text>
</comment>
<comment type="similarity">
    <text evidence="1">Belongs to the AB hydrolase superfamily.</text>
</comment>
<reference evidence="4" key="1">
    <citation type="journal article" date="2019" name="Int. J. Syst. Evol. Microbiol.">
        <title>The Global Catalogue of Microorganisms (GCM) 10K type strain sequencing project: providing services to taxonomists for standard genome sequencing and annotation.</title>
        <authorList>
            <consortium name="The Broad Institute Genomics Platform"/>
            <consortium name="The Broad Institute Genome Sequencing Center for Infectious Disease"/>
            <person name="Wu L."/>
            <person name="Ma J."/>
        </authorList>
    </citation>
    <scope>NUCLEOTIDE SEQUENCE [LARGE SCALE GENOMIC DNA]</scope>
    <source>
        <strain evidence="4">JCM 16114</strain>
    </source>
</reference>
<dbReference type="InterPro" id="IPR029058">
    <property type="entry name" value="AB_hydrolase_fold"/>
</dbReference>
<dbReference type="PANTHER" id="PTHR22946:SF12">
    <property type="entry name" value="CONIDIAL PIGMENT BIOSYNTHESIS PROTEIN AYG1 (AFU_ORTHOLOGUE AFUA_2G17550)"/>
    <property type="match status" value="1"/>
</dbReference>
<proteinExistence type="inferred from homology"/>
<sequence>MDERVASAIAHWGPRFTANGVTVSDLERITRDLDSWDGWCSAWWAVAAEHERLGRQALATGRLLSAGRHLAQAALYFHFAKFVYTADLGQARRAHQRAVTCLDDALPHLSPPGRRIEIDFEGGALVGVLRLPPGPGPHPAVLLLSGLDSAKEEHRVVEQLFLERGLATFTVDGPGQGEAEYDLPIRADWSGPGKALLDTLAAEPRVDAARLGVWGVSLGGYYAPRVAAAEAGRVQACVALAGPYDFGDCWGCLPELTRETFRVRSGAPTQEEARRIAATLTLEDTAPAITAPLLVVFGRKDRLIPWRQAERLAAATGGDSELLMLEEGNHGCANLTPWHRPYTADWLAQRLAKGTQR</sequence>
<evidence type="ECO:0000313" key="3">
    <source>
        <dbReference type="EMBL" id="GAA2205465.1"/>
    </source>
</evidence>
<dbReference type="InterPro" id="IPR010520">
    <property type="entry name" value="FrsA-like"/>
</dbReference>
<dbReference type="RefSeq" id="WP_344470970.1">
    <property type="nucleotide sequence ID" value="NZ_BAAAQX010000002.1"/>
</dbReference>
<evidence type="ECO:0000256" key="2">
    <source>
        <dbReference type="ARBA" id="ARBA00022801"/>
    </source>
</evidence>